<dbReference type="Pfam" id="PF00582">
    <property type="entry name" value="Usp"/>
    <property type="match status" value="1"/>
</dbReference>
<protein>
    <submittedName>
        <fullName evidence="3">Universal stress protein UspA</fullName>
    </submittedName>
</protein>
<dbReference type="Gene3D" id="3.40.50.12370">
    <property type="match status" value="1"/>
</dbReference>
<dbReference type="Proteomes" id="UP000600214">
    <property type="component" value="Unassembled WGS sequence"/>
</dbReference>
<sequence>MKKILVPIDFSENAHKALSFAIRIADKTKARLLILYVYHPYVNDIALPEYIGSLEIYRELEESYREKLDEAVAFARRQGVHAEGVWETGGTQPAILDQARSNQIDLIVMGRTGQGGLLDKLLGSNSAAIASDADCAVLIIPPMAVEADFKNIVYATQLEFGEKPVLAQAIGLARQLKAHITFLKINSDQQLNIQSDTQYMREIKEYFGIPPEDIVVRDADSVLEGLQAYCHQAHADLLILCRRDKNLLQLLLNGRGLTRKLALATDIPLLVCHLKENGSQ</sequence>
<dbReference type="PANTHER" id="PTHR46268:SF6">
    <property type="entry name" value="UNIVERSAL STRESS PROTEIN UP12"/>
    <property type="match status" value="1"/>
</dbReference>
<keyword evidence="4" id="KW-1185">Reference proteome</keyword>
<evidence type="ECO:0000313" key="3">
    <source>
        <dbReference type="EMBL" id="GGH33196.1"/>
    </source>
</evidence>
<gene>
    <name evidence="3" type="primary">uspA</name>
    <name evidence="3" type="ORF">GCM10007423_23270</name>
</gene>
<proteinExistence type="inferred from homology"/>
<comment type="caution">
    <text evidence="3">The sequence shown here is derived from an EMBL/GenBank/DDBJ whole genome shotgun (WGS) entry which is preliminary data.</text>
</comment>
<dbReference type="RefSeq" id="WP_188931865.1">
    <property type="nucleotide sequence ID" value="NZ_BMIA01000001.1"/>
</dbReference>
<reference evidence="4" key="1">
    <citation type="journal article" date="2019" name="Int. J. Syst. Evol. Microbiol.">
        <title>The Global Catalogue of Microorganisms (GCM) 10K type strain sequencing project: providing services to taxonomists for standard genome sequencing and annotation.</title>
        <authorList>
            <consortium name="The Broad Institute Genomics Platform"/>
            <consortium name="The Broad Institute Genome Sequencing Center for Infectious Disease"/>
            <person name="Wu L."/>
            <person name="Ma J."/>
        </authorList>
    </citation>
    <scope>NUCLEOTIDE SEQUENCE [LARGE SCALE GENOMIC DNA]</scope>
    <source>
        <strain evidence="4">CGMCC 1.15288</strain>
    </source>
</reference>
<dbReference type="SUPFAM" id="SSF52402">
    <property type="entry name" value="Adenine nucleotide alpha hydrolases-like"/>
    <property type="match status" value="2"/>
</dbReference>
<organism evidence="3 4">
    <name type="scientific">Dyadobacter endophyticus</name>
    <dbReference type="NCBI Taxonomy" id="1749036"/>
    <lineage>
        <taxon>Bacteria</taxon>
        <taxon>Pseudomonadati</taxon>
        <taxon>Bacteroidota</taxon>
        <taxon>Cytophagia</taxon>
        <taxon>Cytophagales</taxon>
        <taxon>Spirosomataceae</taxon>
        <taxon>Dyadobacter</taxon>
    </lineage>
</organism>
<dbReference type="InterPro" id="IPR006016">
    <property type="entry name" value="UspA"/>
</dbReference>
<feature type="domain" description="UspA" evidence="2">
    <location>
        <begin position="1"/>
        <end position="141"/>
    </location>
</feature>
<dbReference type="PRINTS" id="PR01438">
    <property type="entry name" value="UNVRSLSTRESS"/>
</dbReference>
<dbReference type="EMBL" id="BMIA01000001">
    <property type="protein sequence ID" value="GGH33196.1"/>
    <property type="molecule type" value="Genomic_DNA"/>
</dbReference>
<evidence type="ECO:0000259" key="2">
    <source>
        <dbReference type="Pfam" id="PF00582"/>
    </source>
</evidence>
<comment type="similarity">
    <text evidence="1">Belongs to the universal stress protein A family.</text>
</comment>
<dbReference type="CDD" id="cd00293">
    <property type="entry name" value="USP-like"/>
    <property type="match status" value="1"/>
</dbReference>
<evidence type="ECO:0000256" key="1">
    <source>
        <dbReference type="ARBA" id="ARBA00008791"/>
    </source>
</evidence>
<evidence type="ECO:0000313" key="4">
    <source>
        <dbReference type="Proteomes" id="UP000600214"/>
    </source>
</evidence>
<dbReference type="PANTHER" id="PTHR46268">
    <property type="entry name" value="STRESS RESPONSE PROTEIN NHAX"/>
    <property type="match status" value="1"/>
</dbReference>
<name>A0ABQ1YPP8_9BACT</name>
<accession>A0ABQ1YPP8</accession>
<dbReference type="InterPro" id="IPR006015">
    <property type="entry name" value="Universal_stress_UspA"/>
</dbReference>